<gene>
    <name evidence="1" type="ORF">J2853_008571</name>
</gene>
<protein>
    <submittedName>
        <fullName evidence="1">Uncharacterized protein</fullName>
    </submittedName>
</protein>
<dbReference type="EMBL" id="JAUSQU010000001">
    <property type="protein sequence ID" value="MDP9849360.1"/>
    <property type="molecule type" value="Genomic_DNA"/>
</dbReference>
<evidence type="ECO:0000313" key="2">
    <source>
        <dbReference type="Proteomes" id="UP001225356"/>
    </source>
</evidence>
<name>A0ABT9QRI2_9ACTN</name>
<dbReference type="Proteomes" id="UP001225356">
    <property type="component" value="Unassembled WGS sequence"/>
</dbReference>
<evidence type="ECO:0000313" key="1">
    <source>
        <dbReference type="EMBL" id="MDP9849360.1"/>
    </source>
</evidence>
<dbReference type="RefSeq" id="WP_370879492.1">
    <property type="nucleotide sequence ID" value="NZ_JAUSQU010000001.1"/>
</dbReference>
<dbReference type="Pfam" id="PF19932">
    <property type="entry name" value="DUF6395"/>
    <property type="match status" value="1"/>
</dbReference>
<proteinExistence type="predicted"/>
<organism evidence="1 2">
    <name type="scientific">Streptosporangium lutulentum</name>
    <dbReference type="NCBI Taxonomy" id="1461250"/>
    <lineage>
        <taxon>Bacteria</taxon>
        <taxon>Bacillati</taxon>
        <taxon>Actinomycetota</taxon>
        <taxon>Actinomycetes</taxon>
        <taxon>Streptosporangiales</taxon>
        <taxon>Streptosporangiaceae</taxon>
        <taxon>Streptosporangium</taxon>
    </lineage>
</organism>
<accession>A0ABT9QRI2</accession>
<comment type="caution">
    <text evidence="1">The sequence shown here is derived from an EMBL/GenBank/DDBJ whole genome shotgun (WGS) entry which is preliminary data.</text>
</comment>
<reference evidence="1 2" key="1">
    <citation type="submission" date="2023-07" db="EMBL/GenBank/DDBJ databases">
        <title>Sequencing the genomes of 1000 actinobacteria strains.</title>
        <authorList>
            <person name="Klenk H.-P."/>
        </authorList>
    </citation>
    <scope>NUCLEOTIDE SEQUENCE [LARGE SCALE GENOMIC DNA]</scope>
    <source>
        <strain evidence="1 2">DSM 46740</strain>
    </source>
</reference>
<dbReference type="InterPro" id="IPR045654">
    <property type="entry name" value="DUF6395"/>
</dbReference>
<keyword evidence="2" id="KW-1185">Reference proteome</keyword>
<sequence>MTRERVRDFMEGEVGFMSEDEARRVETWGMS</sequence>